<reference evidence="2 3" key="1">
    <citation type="submission" date="2018-11" db="EMBL/GenBank/DDBJ databases">
        <title>Genome assembly of Steccherinum ochraceum LE-BIN_3174, the white-rot fungus of the Steccherinaceae family (The Residual Polyporoid clade, Polyporales, Basidiomycota).</title>
        <authorList>
            <person name="Fedorova T.V."/>
            <person name="Glazunova O.A."/>
            <person name="Landesman E.O."/>
            <person name="Moiseenko K.V."/>
            <person name="Psurtseva N.V."/>
            <person name="Savinova O.S."/>
            <person name="Shakhova N.V."/>
            <person name="Tyazhelova T.V."/>
            <person name="Vasina D.V."/>
        </authorList>
    </citation>
    <scope>NUCLEOTIDE SEQUENCE [LARGE SCALE GENOMIC DNA]</scope>
    <source>
        <strain evidence="2 3">LE-BIN_3174</strain>
    </source>
</reference>
<name>A0A4V2MXW8_9APHY</name>
<dbReference type="OrthoDB" id="2884925at2759"/>
<organism evidence="2 3">
    <name type="scientific">Steccherinum ochraceum</name>
    <dbReference type="NCBI Taxonomy" id="92696"/>
    <lineage>
        <taxon>Eukaryota</taxon>
        <taxon>Fungi</taxon>
        <taxon>Dikarya</taxon>
        <taxon>Basidiomycota</taxon>
        <taxon>Agaricomycotina</taxon>
        <taxon>Agaricomycetes</taxon>
        <taxon>Polyporales</taxon>
        <taxon>Steccherinaceae</taxon>
        <taxon>Steccherinum</taxon>
    </lineage>
</organism>
<dbReference type="Gene3D" id="1.20.1280.50">
    <property type="match status" value="1"/>
</dbReference>
<dbReference type="Pfam" id="PF12937">
    <property type="entry name" value="F-box-like"/>
    <property type="match status" value="1"/>
</dbReference>
<evidence type="ECO:0000313" key="2">
    <source>
        <dbReference type="EMBL" id="TCD71707.1"/>
    </source>
</evidence>
<dbReference type="InterPro" id="IPR032675">
    <property type="entry name" value="LRR_dom_sf"/>
</dbReference>
<evidence type="ECO:0000313" key="3">
    <source>
        <dbReference type="Proteomes" id="UP000292702"/>
    </source>
</evidence>
<sequence length="536" mass="60657">MSLFIFHRSVIIRVQASTEQTIMKNASTVSIMSLPAELLVEIFRFHNDEVTLWRQTYSWLPITHVCRCWRQLALRHPILWSHIGLGRGRDPEHLYQRIVAMLSRSSNVDLDLDVFNPTQVSQRALRALLLAVPRARTLDFRNVYPFPESVQDMAPADAPRLTSVKIRGENTAHFFAHCRMPLLRKVEWFEWGVPLKLDHPFFRCPLTDLNLRGKFEGPPDFLSVLRGLPLLQSLRLRGSFPQDNEQANTESVLPHLRTLQMDVSMPTWRFLYEHIDTTASACIHFNVTDADPHVRQAPDKLVSTFPVIAAKLRGVAAQICAVSYSCTIYGCVKVAVYTSLPYWLSTAEIEGTWDPHLCVVLEPDFPGSEIILLDLLKLLPLWNANAFYLDVPANILNESPVKQRLASVVRDNLPNVTDVRVIGKIPALLMAELLASPVSPSNGGASFCGQPRTDGWVMPRLETLHISQVRLQIGGRPTWLKTLLSKALVARENAGVGLRCISFWRCPEILEEDLVDLRSLVDRVGWKVMCSRAKED</sequence>
<evidence type="ECO:0000259" key="1">
    <source>
        <dbReference type="Pfam" id="PF12937"/>
    </source>
</evidence>
<dbReference type="Gene3D" id="3.80.10.10">
    <property type="entry name" value="Ribonuclease Inhibitor"/>
    <property type="match status" value="1"/>
</dbReference>
<feature type="domain" description="F-box" evidence="1">
    <location>
        <begin position="33"/>
        <end position="83"/>
    </location>
</feature>
<proteinExistence type="predicted"/>
<gene>
    <name evidence="2" type="ORF">EIP91_005473</name>
</gene>
<dbReference type="AlphaFoldDB" id="A0A4V2MXW8"/>
<dbReference type="InterPro" id="IPR001810">
    <property type="entry name" value="F-box_dom"/>
</dbReference>
<dbReference type="Proteomes" id="UP000292702">
    <property type="component" value="Unassembled WGS sequence"/>
</dbReference>
<dbReference type="EMBL" id="RWJN01000003">
    <property type="protein sequence ID" value="TCD71707.1"/>
    <property type="molecule type" value="Genomic_DNA"/>
</dbReference>
<keyword evidence="3" id="KW-1185">Reference proteome</keyword>
<dbReference type="STRING" id="92696.A0A4V2MXW8"/>
<protein>
    <recommendedName>
        <fullName evidence="1">F-box domain-containing protein</fullName>
    </recommendedName>
</protein>
<accession>A0A4V2MXW8</accession>
<comment type="caution">
    <text evidence="2">The sequence shown here is derived from an EMBL/GenBank/DDBJ whole genome shotgun (WGS) entry which is preliminary data.</text>
</comment>